<sequence>MDDLIRGEILSLARTAHGLTELSYQNDPARRGESGWNEKQRVLLADMALHLLQTSLGRGELSEADLKRNLFSILTISDQLMPDHGLKAVAEELYSS</sequence>
<proteinExistence type="predicted"/>
<dbReference type="AlphaFoldDB" id="A0A843S7Y2"/>
<accession>A0A843S7Y2</accession>
<evidence type="ECO:0000313" key="2">
    <source>
        <dbReference type="Proteomes" id="UP000444318"/>
    </source>
</evidence>
<name>A0A843S7Y2_9BURK</name>
<dbReference type="EMBL" id="WHUF01000003">
    <property type="protein sequence ID" value="MQA20545.1"/>
    <property type="molecule type" value="Genomic_DNA"/>
</dbReference>
<protein>
    <submittedName>
        <fullName evidence="1">Uncharacterized protein</fullName>
    </submittedName>
</protein>
<keyword evidence="2" id="KW-1185">Reference proteome</keyword>
<organism evidence="1 2">
    <name type="scientific">Rugamonas rivuli</name>
    <dbReference type="NCBI Taxonomy" id="2743358"/>
    <lineage>
        <taxon>Bacteria</taxon>
        <taxon>Pseudomonadati</taxon>
        <taxon>Pseudomonadota</taxon>
        <taxon>Betaproteobacteria</taxon>
        <taxon>Burkholderiales</taxon>
        <taxon>Oxalobacteraceae</taxon>
        <taxon>Telluria group</taxon>
        <taxon>Rugamonas</taxon>
    </lineage>
</organism>
<evidence type="ECO:0000313" key="1">
    <source>
        <dbReference type="EMBL" id="MQA20545.1"/>
    </source>
</evidence>
<comment type="caution">
    <text evidence="1">The sequence shown here is derived from an EMBL/GenBank/DDBJ whole genome shotgun (WGS) entry which is preliminary data.</text>
</comment>
<gene>
    <name evidence="1" type="ORF">GEV01_13575</name>
</gene>
<reference evidence="1 2" key="1">
    <citation type="submission" date="2019-10" db="EMBL/GenBank/DDBJ databases">
        <title>Two novel species isolated from a subtropical stream in China.</title>
        <authorList>
            <person name="Lu H."/>
        </authorList>
    </citation>
    <scope>NUCLEOTIDE SEQUENCE [LARGE SCALE GENOMIC DNA]</scope>
    <source>
        <strain evidence="1 2">FT103W</strain>
    </source>
</reference>
<dbReference type="Proteomes" id="UP000444318">
    <property type="component" value="Unassembled WGS sequence"/>
</dbReference>